<dbReference type="Proteomes" id="UP001352852">
    <property type="component" value="Unassembled WGS sequence"/>
</dbReference>
<reference evidence="1 2" key="1">
    <citation type="submission" date="2021-06" db="EMBL/GenBank/DDBJ databases">
        <authorList>
            <person name="Palmer J.M."/>
        </authorList>
    </citation>
    <scope>NUCLEOTIDE SEQUENCE [LARGE SCALE GENOMIC DNA]</scope>
    <source>
        <strain evidence="1 2">CL_MEX2019</strain>
        <tissue evidence="1">Muscle</tissue>
    </source>
</reference>
<proteinExistence type="predicted"/>
<keyword evidence="2" id="KW-1185">Reference proteome</keyword>
<name>A0ABU7D3F4_9TELE</name>
<accession>A0ABU7D3F4</accession>
<gene>
    <name evidence="1" type="ORF">CHARACLAT_002307</name>
</gene>
<protein>
    <submittedName>
        <fullName evidence="1">Uncharacterized protein</fullName>
    </submittedName>
</protein>
<evidence type="ECO:0000313" key="1">
    <source>
        <dbReference type="EMBL" id="MED6269693.1"/>
    </source>
</evidence>
<sequence>MVPNKWSMNSVLHKSPPRSWLGLRLRLNDKPVQEEDWVVCQHPECPDRRRASKAERATRRGCYEAYHLSVLGK</sequence>
<evidence type="ECO:0000313" key="2">
    <source>
        <dbReference type="Proteomes" id="UP001352852"/>
    </source>
</evidence>
<organism evidence="1 2">
    <name type="scientific">Characodon lateralis</name>
    <dbReference type="NCBI Taxonomy" id="208331"/>
    <lineage>
        <taxon>Eukaryota</taxon>
        <taxon>Metazoa</taxon>
        <taxon>Chordata</taxon>
        <taxon>Craniata</taxon>
        <taxon>Vertebrata</taxon>
        <taxon>Euteleostomi</taxon>
        <taxon>Actinopterygii</taxon>
        <taxon>Neopterygii</taxon>
        <taxon>Teleostei</taxon>
        <taxon>Neoteleostei</taxon>
        <taxon>Acanthomorphata</taxon>
        <taxon>Ovalentaria</taxon>
        <taxon>Atherinomorphae</taxon>
        <taxon>Cyprinodontiformes</taxon>
        <taxon>Goodeidae</taxon>
        <taxon>Characodon</taxon>
    </lineage>
</organism>
<comment type="caution">
    <text evidence="1">The sequence shown here is derived from an EMBL/GenBank/DDBJ whole genome shotgun (WGS) entry which is preliminary data.</text>
</comment>
<dbReference type="EMBL" id="JAHUTJ010016486">
    <property type="protein sequence ID" value="MED6269693.1"/>
    <property type="molecule type" value="Genomic_DNA"/>
</dbReference>